<dbReference type="Proteomes" id="UP000002964">
    <property type="component" value="Unassembled WGS sequence"/>
</dbReference>
<reference evidence="2 3" key="2">
    <citation type="submission" date="2011-11" db="EMBL/GenBank/DDBJ databases">
        <authorList>
            <consortium name="US DOE Joint Genome Institute"/>
            <person name="Lucas S."/>
            <person name="Han J."/>
            <person name="Lapidus A."/>
            <person name="Cheng J.-F."/>
            <person name="Goodwin L."/>
            <person name="Pitluck S."/>
            <person name="Peters L."/>
            <person name="Ovchinnikova G."/>
            <person name="Zhang X."/>
            <person name="Detter J.C."/>
            <person name="Han C."/>
            <person name="Tapia R."/>
            <person name="Land M."/>
            <person name="Hauser L."/>
            <person name="Kyrpides N."/>
            <person name="Ivanova N."/>
            <person name="Pagani I."/>
            <person name="Vogl K."/>
            <person name="Liu Z."/>
            <person name="Overmann J."/>
            <person name="Frigaard N.-U."/>
            <person name="Bryant D."/>
            <person name="Woyke T."/>
        </authorList>
    </citation>
    <scope>NUCLEOTIDE SEQUENCE [LARGE SCALE GENOMIC DNA]</scope>
    <source>
        <strain evidence="2 3">970</strain>
    </source>
</reference>
<sequence>MALPIISVYSVQHTLQVGSELLLIAYLFLTGLSFIASFAIQKAEVTTTALDIVRLQLRLYFWISLITWLVLTLLSIGSYTDAYLVTLPFEDSLSSIYKALGLLRRSDPEPAYFLNFISVFVIFIFIPMPFMMSNKRLNRSFKKAALLMSQKDLMPGTSMTIKSFEPDKLLPAELAQKMVRSSSEAMVWVDRVYDKNEYARYAKIWAASQELYEYRNEHIDLEWSETNVKIDISRRNKDAIEATVYEELLFDGLCMRLPKVFNQEMPTVLKEVCLSKRDAGGETLREPRRYNPIFKWLKKSRDMNGNLVFEFSPPAFSSGGGDKPEVFVGELERAPELASVDPYLQYFGVLGQDLFLFFHTGLSGNLLEFNLRESAAENLVAFKKDLRLIMARLKAVEPLLDRLASEVMLASR</sequence>
<organism evidence="2 3">
    <name type="scientific">Thiorhodovibrio frisius</name>
    <dbReference type="NCBI Taxonomy" id="631362"/>
    <lineage>
        <taxon>Bacteria</taxon>
        <taxon>Pseudomonadati</taxon>
        <taxon>Pseudomonadota</taxon>
        <taxon>Gammaproteobacteria</taxon>
        <taxon>Chromatiales</taxon>
        <taxon>Chromatiaceae</taxon>
        <taxon>Thiorhodovibrio</taxon>
    </lineage>
</organism>
<feature type="transmembrane region" description="Helical" evidence="1">
    <location>
        <begin position="112"/>
        <end position="132"/>
    </location>
</feature>
<evidence type="ECO:0000313" key="3">
    <source>
        <dbReference type="Proteomes" id="UP000002964"/>
    </source>
</evidence>
<protein>
    <submittedName>
        <fullName evidence="2">Uncharacterized protein</fullName>
    </submittedName>
</protein>
<dbReference type="STRING" id="631362.Thi970DRAFT_04961"/>
<evidence type="ECO:0000256" key="1">
    <source>
        <dbReference type="SAM" id="Phobius"/>
    </source>
</evidence>
<keyword evidence="1" id="KW-0472">Membrane</keyword>
<reference evidence="3" key="1">
    <citation type="submission" date="2011-06" db="EMBL/GenBank/DDBJ databases">
        <authorList>
            <consortium name="US DOE Joint Genome Institute (JGI-PGF)"/>
            <person name="Lucas S."/>
            <person name="Han J."/>
            <person name="Lapidus A."/>
            <person name="Cheng J.-F."/>
            <person name="Goodwin L."/>
            <person name="Pitluck S."/>
            <person name="Peters L."/>
            <person name="Land M.L."/>
            <person name="Hauser L."/>
            <person name="Vogl K."/>
            <person name="Liu Z."/>
            <person name="Overmann J."/>
            <person name="Frigaard N.-U."/>
            <person name="Bryant D.A."/>
            <person name="Woyke T.J."/>
        </authorList>
    </citation>
    <scope>NUCLEOTIDE SEQUENCE [LARGE SCALE GENOMIC DNA]</scope>
    <source>
        <strain evidence="3">970</strain>
    </source>
</reference>
<feature type="transmembrane region" description="Helical" evidence="1">
    <location>
        <begin position="21"/>
        <end position="39"/>
    </location>
</feature>
<evidence type="ECO:0000313" key="2">
    <source>
        <dbReference type="EMBL" id="EIC19439.1"/>
    </source>
</evidence>
<dbReference type="AlphaFoldDB" id="H8Z8N4"/>
<keyword evidence="3" id="KW-1185">Reference proteome</keyword>
<dbReference type="RefSeq" id="WP_009151668.1">
    <property type="nucleotide sequence ID" value="NZ_CP121471.1"/>
</dbReference>
<accession>H8Z8N4</accession>
<keyword evidence="1" id="KW-1133">Transmembrane helix</keyword>
<keyword evidence="1" id="KW-0812">Transmembrane</keyword>
<dbReference type="EMBL" id="JH603171">
    <property type="protein sequence ID" value="EIC19439.1"/>
    <property type="molecule type" value="Genomic_DNA"/>
</dbReference>
<feature type="transmembrane region" description="Helical" evidence="1">
    <location>
        <begin position="59"/>
        <end position="79"/>
    </location>
</feature>
<gene>
    <name evidence="2" type="ORF">Thi970DRAFT_04961</name>
</gene>
<dbReference type="HOGENOM" id="CLU_667184_0_0_6"/>
<proteinExistence type="predicted"/>
<name>H8Z8N4_9GAMM</name>